<dbReference type="AlphaFoldDB" id="G3J170"/>
<gene>
    <name evidence="1" type="ORF">Mettu_4095</name>
</gene>
<evidence type="ECO:0000313" key="2">
    <source>
        <dbReference type="Proteomes" id="UP000004664"/>
    </source>
</evidence>
<reference evidence="1 2" key="1">
    <citation type="submission" date="2011-06" db="EMBL/GenBank/DDBJ databases">
        <title>Genomic sequence of Methylobacter tundripaludum SV96.</title>
        <authorList>
            <consortium name="US DOE Joint Genome Institute"/>
            <person name="Lucas S."/>
            <person name="Han J."/>
            <person name="Lapidus A."/>
            <person name="Cheng J.-F."/>
            <person name="Goodwin L."/>
            <person name="Pitluck S."/>
            <person name="Held B."/>
            <person name="Detter J.C."/>
            <person name="Han C."/>
            <person name="Tapia R."/>
            <person name="Land M."/>
            <person name="Hauser L."/>
            <person name="Kyrpides N."/>
            <person name="Ivanova N."/>
            <person name="Ovchinnikova G."/>
            <person name="Pagani I."/>
            <person name="Klotz M.G."/>
            <person name="Dispirito A.A."/>
            <person name="Murrell J.C."/>
            <person name="Dunfield P."/>
            <person name="Kalyuzhnaya M.G."/>
            <person name="Svenning M."/>
            <person name="Trotsenko Y.A."/>
            <person name="Stein L.Y."/>
            <person name="Woyke T."/>
        </authorList>
    </citation>
    <scope>NUCLEOTIDE SEQUENCE [LARGE SCALE GENOMIC DNA]</scope>
    <source>
        <strain evidence="2">ATCC BAA-1195 / DSM 17260 / SV96</strain>
    </source>
</reference>
<dbReference type="RefSeq" id="WP_006893392.1">
    <property type="nucleotide sequence ID" value="NZ_JH109153.1"/>
</dbReference>
<organism evidence="1 2">
    <name type="scientific">Methylobacter tundripaludum (strain ATCC BAA-1195 / DSM 17260 / SV96)</name>
    <dbReference type="NCBI Taxonomy" id="697282"/>
    <lineage>
        <taxon>Bacteria</taxon>
        <taxon>Pseudomonadati</taxon>
        <taxon>Pseudomonadota</taxon>
        <taxon>Gammaproteobacteria</taxon>
        <taxon>Methylococcales</taxon>
        <taxon>Methylococcaceae</taxon>
        <taxon>Methylobacter</taxon>
    </lineage>
</organism>
<sequence length="156" mass="17934">MNARGLLNSTITLERMADFFSAEFLARCDFLKDFIVSYSSLLDQESDSDVVTEAKSLFQNTSFAERNKMEVLYNSSTKSIAESLLSESMKNEIKDRFLSTTDDRIKKNNLYIGLAFQEIATTKVNRTNAIIMLRPNFHGIGIDLVELWDRYIKHNK</sequence>
<dbReference type="Proteomes" id="UP000004664">
    <property type="component" value="Unassembled WGS sequence"/>
</dbReference>
<evidence type="ECO:0000313" key="1">
    <source>
        <dbReference type="EMBL" id="EGW20942.1"/>
    </source>
</evidence>
<name>G3J170_METTV</name>
<proteinExistence type="predicted"/>
<accession>G3J170</accession>
<dbReference type="EMBL" id="JH109153">
    <property type="protein sequence ID" value="EGW20942.1"/>
    <property type="molecule type" value="Genomic_DNA"/>
</dbReference>
<protein>
    <submittedName>
        <fullName evidence="1">Uncharacterized protein</fullName>
    </submittedName>
</protein>
<dbReference type="HOGENOM" id="CLU_1684555_0_0_6"/>
<keyword evidence="2" id="KW-1185">Reference proteome</keyword>
<dbReference type="STRING" id="697282.Mettu_4095"/>